<dbReference type="Proteomes" id="UP000320672">
    <property type="component" value="Chromosome"/>
</dbReference>
<name>A0A517MMT2_9BACT</name>
<sequence length="152" mass="16528">MTRQKSTRKLAILVVAGLCIGSTGCGLLGNRKYKECQAESERLLTDYRTERDRADRLAVQNRAMTDRVAVLEQRLATSQQAPARYSPPQIAAQPADLVPRYPAGLPSSSPSPASSTLPTTRAATNQSAETPAVAEQRSIVPPPDPWRSVPFR</sequence>
<dbReference type="OrthoDB" id="276529at2"/>
<feature type="compositionally biased region" description="Low complexity" evidence="1">
    <location>
        <begin position="102"/>
        <end position="124"/>
    </location>
</feature>
<gene>
    <name evidence="2" type="ORF">FF011L_49880</name>
</gene>
<dbReference type="AlphaFoldDB" id="A0A517MMT2"/>
<organism evidence="2 3">
    <name type="scientific">Roseimaritima multifibrata</name>
    <dbReference type="NCBI Taxonomy" id="1930274"/>
    <lineage>
        <taxon>Bacteria</taxon>
        <taxon>Pseudomonadati</taxon>
        <taxon>Planctomycetota</taxon>
        <taxon>Planctomycetia</taxon>
        <taxon>Pirellulales</taxon>
        <taxon>Pirellulaceae</taxon>
        <taxon>Roseimaritima</taxon>
    </lineage>
</organism>
<evidence type="ECO:0000313" key="2">
    <source>
        <dbReference type="EMBL" id="QDS96180.1"/>
    </source>
</evidence>
<feature type="region of interest" description="Disordered" evidence="1">
    <location>
        <begin position="77"/>
        <end position="152"/>
    </location>
</feature>
<dbReference type="KEGG" id="rml:FF011L_49880"/>
<proteinExistence type="predicted"/>
<dbReference type="PROSITE" id="PS51257">
    <property type="entry name" value="PROKAR_LIPOPROTEIN"/>
    <property type="match status" value="1"/>
</dbReference>
<accession>A0A517MMT2</accession>
<protein>
    <submittedName>
        <fullName evidence="2">Uncharacterized protein</fullName>
    </submittedName>
</protein>
<reference evidence="2 3" key="1">
    <citation type="submission" date="2019-02" db="EMBL/GenBank/DDBJ databases">
        <title>Deep-cultivation of Planctomycetes and their phenomic and genomic characterization uncovers novel biology.</title>
        <authorList>
            <person name="Wiegand S."/>
            <person name="Jogler M."/>
            <person name="Boedeker C."/>
            <person name="Pinto D."/>
            <person name="Vollmers J."/>
            <person name="Rivas-Marin E."/>
            <person name="Kohn T."/>
            <person name="Peeters S.H."/>
            <person name="Heuer A."/>
            <person name="Rast P."/>
            <person name="Oberbeckmann S."/>
            <person name="Bunk B."/>
            <person name="Jeske O."/>
            <person name="Meyerdierks A."/>
            <person name="Storesund J.E."/>
            <person name="Kallscheuer N."/>
            <person name="Luecker S."/>
            <person name="Lage O.M."/>
            <person name="Pohl T."/>
            <person name="Merkel B.J."/>
            <person name="Hornburger P."/>
            <person name="Mueller R.-W."/>
            <person name="Bruemmer F."/>
            <person name="Labrenz M."/>
            <person name="Spormann A.M."/>
            <person name="Op den Camp H."/>
            <person name="Overmann J."/>
            <person name="Amann R."/>
            <person name="Jetten M.S.M."/>
            <person name="Mascher T."/>
            <person name="Medema M.H."/>
            <person name="Devos D.P."/>
            <person name="Kaster A.-K."/>
            <person name="Ovreas L."/>
            <person name="Rohde M."/>
            <person name="Galperin M.Y."/>
            <person name="Jogler C."/>
        </authorList>
    </citation>
    <scope>NUCLEOTIDE SEQUENCE [LARGE SCALE GENOMIC DNA]</scope>
    <source>
        <strain evidence="2 3">FF011L</strain>
    </source>
</reference>
<dbReference type="EMBL" id="CP036262">
    <property type="protein sequence ID" value="QDS96180.1"/>
    <property type="molecule type" value="Genomic_DNA"/>
</dbReference>
<keyword evidence="3" id="KW-1185">Reference proteome</keyword>
<evidence type="ECO:0000313" key="3">
    <source>
        <dbReference type="Proteomes" id="UP000320672"/>
    </source>
</evidence>
<evidence type="ECO:0000256" key="1">
    <source>
        <dbReference type="SAM" id="MobiDB-lite"/>
    </source>
</evidence>
<dbReference type="RefSeq" id="WP_145354359.1">
    <property type="nucleotide sequence ID" value="NZ_CP036262.1"/>
</dbReference>